<reference evidence="4 5" key="1">
    <citation type="submission" date="2015-03" db="EMBL/GenBank/DDBJ databases">
        <authorList>
            <person name="Hassan Y.I."/>
            <person name="Lepp D."/>
            <person name="Zhou T."/>
        </authorList>
    </citation>
    <scope>NUCLEOTIDE SEQUENCE [LARGE SCALE GENOMIC DNA]</scope>
    <source>
        <strain evidence="4 5">GH2-10</strain>
    </source>
</reference>
<proteinExistence type="predicted"/>
<name>A0A0F5LG45_9HYPH</name>
<comment type="caution">
    <text evidence="4">The sequence shown here is derived from an EMBL/GenBank/DDBJ whole genome shotgun (WGS) entry which is preliminary data.</text>
</comment>
<dbReference type="EMBL" id="LAJG01000005">
    <property type="protein sequence ID" value="KKB81275.1"/>
    <property type="molecule type" value="Genomic_DNA"/>
</dbReference>
<dbReference type="InterPro" id="IPR017853">
    <property type="entry name" value="GH"/>
</dbReference>
<dbReference type="AlphaFoldDB" id="A0A0F5LG45"/>
<dbReference type="Gene3D" id="3.20.20.80">
    <property type="entry name" value="Glycosidases"/>
    <property type="match status" value="1"/>
</dbReference>
<evidence type="ECO:0000259" key="2">
    <source>
        <dbReference type="Pfam" id="PF13550"/>
    </source>
</evidence>
<evidence type="ECO:0000259" key="3">
    <source>
        <dbReference type="Pfam" id="PF23666"/>
    </source>
</evidence>
<evidence type="ECO:0008006" key="6">
    <source>
        <dbReference type="Google" id="ProtNLM"/>
    </source>
</evidence>
<dbReference type="Proteomes" id="UP000033514">
    <property type="component" value="Unassembled WGS sequence"/>
</dbReference>
<feature type="domain" description="Tip attachment protein J" evidence="2">
    <location>
        <begin position="744"/>
        <end position="899"/>
    </location>
</feature>
<accession>A0A0F5LG45</accession>
<feature type="domain" description="Rcc01698-like C-terminal" evidence="3">
    <location>
        <begin position="987"/>
        <end position="1084"/>
    </location>
</feature>
<dbReference type="InterPro" id="IPR032876">
    <property type="entry name" value="J_dom"/>
</dbReference>
<dbReference type="SUPFAM" id="SSF51445">
    <property type="entry name" value="(Trans)glycosidases"/>
    <property type="match status" value="1"/>
</dbReference>
<evidence type="ECO:0000313" key="4">
    <source>
        <dbReference type="EMBL" id="KKB81275.1"/>
    </source>
</evidence>
<evidence type="ECO:0000259" key="1">
    <source>
        <dbReference type="Pfam" id="PF13547"/>
    </source>
</evidence>
<dbReference type="InterPro" id="IPR056490">
    <property type="entry name" value="Rcc01698_C"/>
</dbReference>
<dbReference type="Pfam" id="PF23666">
    <property type="entry name" value="Rcc01698_C"/>
    <property type="match status" value="1"/>
</dbReference>
<gene>
    <name evidence="4" type="ORF">VW35_03945</name>
</gene>
<organism evidence="4 5">
    <name type="scientific">Devosia soli</name>
    <dbReference type="NCBI Taxonomy" id="361041"/>
    <lineage>
        <taxon>Bacteria</taxon>
        <taxon>Pseudomonadati</taxon>
        <taxon>Pseudomonadota</taxon>
        <taxon>Alphaproteobacteria</taxon>
        <taxon>Hyphomicrobiales</taxon>
        <taxon>Devosiaceae</taxon>
        <taxon>Devosia</taxon>
    </lineage>
</organism>
<dbReference type="Pfam" id="PF13547">
    <property type="entry name" value="GTA_TIM"/>
    <property type="match status" value="1"/>
</dbReference>
<feature type="domain" description="GTA TIM-barrel-like" evidence="1">
    <location>
        <begin position="398"/>
        <end position="685"/>
    </location>
</feature>
<evidence type="ECO:0000313" key="5">
    <source>
        <dbReference type="Proteomes" id="UP000033514"/>
    </source>
</evidence>
<dbReference type="InterPro" id="IPR025195">
    <property type="entry name" value="GTA_TIM_dom"/>
</dbReference>
<dbReference type="PATRIC" id="fig|361041.3.peg.4191"/>
<dbReference type="STRING" id="361041.VW35_03945"/>
<dbReference type="CDD" id="cd19607">
    <property type="entry name" value="GTA_TIM-barrel-like"/>
    <property type="match status" value="1"/>
</dbReference>
<dbReference type="RefSeq" id="WP_046141622.1">
    <property type="nucleotide sequence ID" value="NZ_LAJG01000005.1"/>
</dbReference>
<dbReference type="Pfam" id="PF13550">
    <property type="entry name" value="Phage-tail_3"/>
    <property type="match status" value="1"/>
</dbReference>
<keyword evidence="5" id="KW-1185">Reference proteome</keyword>
<sequence>MATLALSLAGQFAGALVGGPIGATVGRALGALAGSVVDGWLFGEKRESTPFDVRLGGSVEGAPIPRLYGWGRLSGNVIWARDLERLSGETSGAKGFGQDEGEDEIGASFAIGFCEGPVARLGRIWADGQLLDTRGLNFRFYPGSEGQMPDGLIEATQGGGQTPAYRGLCYIVFENLPLSRFGNRIPQISVELCRPVGDLEPAIRAVTVIPGPTEFGYDPVPRLRVVGAGEGSGENAHAAQGVSDWTVSIDELQALCPNLKHVSLVVSWFGDDLRCGNCTIGPRVEAAQRTVEGVEWMVAGHSRGDVPVVSSHAGGPAYGGTPSDGSVRAAIADLRARGLSVTLYPLIMMDVPAGNGRPDPYGGSEQASYPWRGRITCYPRSVDGSATAAAQVAAFLPSYRAMVLHYAGIAAEAGADAFLIGSEMRGLTTVRGLGNSFPFVDALVTLAADVRAVVGPDVKLSYAADWSEYSGVQPGGGEKFFHLDPLWASASIDAVGIDCYMPASDWRDGAAHLDAAIAEGVHDLAYLEGNVAGGEGFDWFYASDAHRAAQLRTPITDLAYGEPWVWRYKDIIAFWSQQHFNRPNGVRAATPTAWVPGSKPIWLTELGCGAVDKGSNQPNIFGDGKSAEGGLPYFSNGTPDPLMQRQYLRAHLQHWADAGNNPLGMIDPERIYVWTWDARPFPVFPALTEVWADGINHATGHWLTGRLGAAGNGELAAEIAADHGATLVAGSARPLIGGLLLGGPTKARDALEPLFAITGQRLLARNGILTAITGQGVATLLNEEDLAEGDGPIVSRRRGAAAERPSRLALNHIDRGRDYLTASATAIRPGVGPLVTESVDMVLDGAGARIAAERLLDDRAAAGDTVELSLPPNIVRLEPGDRIALTGIAEGPFEITEIRDGLVRRVTARGLPSGDAVATGLDRAPSTPPVVGVVAKPIVTFAHLPGWAADAGASRMMIAAYGKPWPGPVRIADAATGAAVVDLMRPALMGEVVQGISAGPASLWDRSSDLTVKLYAGHVADGAEAAVLAGSNRLAIETDAGDWEVIGFAEAELVEPGQYRLQKLLRGLLGTDWAMGPVSAGRRVLVLDGRVATLSVDAGRLGESRTVEAYAGPHDLVGQSLTMGADLAPALPLSPVHLRAKRLASGDVALSWMRRSRADDDGWGLAEPGLEHAPERYRVEIFDGVALKRGFETDVAGLSYGLAEQLLDFGTPAASFRFTVAQVSAVLGKGHVGEGIFNG</sequence>
<protein>
    <recommendedName>
        <fullName evidence="6">Host specificity protein</fullName>
    </recommendedName>
</protein>
<dbReference type="OrthoDB" id="8445115at2"/>